<sequence length="91" mass="9639">MKLTVTLAILFVRLVAAAPLEVRNHQFGNSSPNPAGPAPFVSNGPVPNNLLLPNFPGGNTPSANDLFLPDDDDFFNPFEPSGNNGIILLGR</sequence>
<dbReference type="AlphaFoldDB" id="A0A9P8M269"/>
<comment type="caution">
    <text evidence="2">The sequence shown here is derived from an EMBL/GenBank/DDBJ whole genome shotgun (WGS) entry which is preliminary data.</text>
</comment>
<evidence type="ECO:0000313" key="3">
    <source>
        <dbReference type="Proteomes" id="UP000764110"/>
    </source>
</evidence>
<name>A0A9P8M269_9HYPO</name>
<evidence type="ECO:0000313" key="2">
    <source>
        <dbReference type="EMBL" id="KAH0592077.1"/>
    </source>
</evidence>
<accession>A0A9P8M269</accession>
<protein>
    <submittedName>
        <fullName evidence="2">Uncharacterized protein</fullName>
    </submittedName>
</protein>
<dbReference type="Proteomes" id="UP000764110">
    <property type="component" value="Unassembled WGS sequence"/>
</dbReference>
<reference evidence="2 3" key="1">
    <citation type="submission" date="2020-07" db="EMBL/GenBank/DDBJ databases">
        <title>Metarhizium humberi genome.</title>
        <authorList>
            <person name="Lysoe E."/>
        </authorList>
    </citation>
    <scope>NUCLEOTIDE SEQUENCE [LARGE SCALE GENOMIC DNA]</scope>
    <source>
        <strain evidence="2 3">ESALQ1638</strain>
    </source>
</reference>
<feature type="signal peptide" evidence="1">
    <location>
        <begin position="1"/>
        <end position="17"/>
    </location>
</feature>
<dbReference type="EMBL" id="JACEFI010000038">
    <property type="protein sequence ID" value="KAH0592077.1"/>
    <property type="molecule type" value="Genomic_DNA"/>
</dbReference>
<proteinExistence type="predicted"/>
<feature type="chain" id="PRO_5040407181" evidence="1">
    <location>
        <begin position="18"/>
        <end position="91"/>
    </location>
</feature>
<gene>
    <name evidence="2" type="ORF">MHUMG1_10210</name>
</gene>
<organism evidence="2 3">
    <name type="scientific">Metarhizium humberi</name>
    <dbReference type="NCBI Taxonomy" id="2596975"/>
    <lineage>
        <taxon>Eukaryota</taxon>
        <taxon>Fungi</taxon>
        <taxon>Dikarya</taxon>
        <taxon>Ascomycota</taxon>
        <taxon>Pezizomycotina</taxon>
        <taxon>Sordariomycetes</taxon>
        <taxon>Hypocreomycetidae</taxon>
        <taxon>Hypocreales</taxon>
        <taxon>Clavicipitaceae</taxon>
        <taxon>Metarhizium</taxon>
    </lineage>
</organism>
<keyword evidence="3" id="KW-1185">Reference proteome</keyword>
<keyword evidence="1" id="KW-0732">Signal</keyword>
<evidence type="ECO:0000256" key="1">
    <source>
        <dbReference type="SAM" id="SignalP"/>
    </source>
</evidence>